<evidence type="ECO:0000259" key="13">
    <source>
        <dbReference type="Pfam" id="PF00593"/>
    </source>
</evidence>
<dbReference type="NCBIfam" id="TIGR04057">
    <property type="entry name" value="SusC_RagA_signa"/>
    <property type="match status" value="1"/>
</dbReference>
<dbReference type="RefSeq" id="WP_194124788.1">
    <property type="nucleotide sequence ID" value="NZ_JACYGY010000002.1"/>
</dbReference>
<keyword evidence="16" id="KW-1185">Reference proteome</keyword>
<dbReference type="PROSITE" id="PS52016">
    <property type="entry name" value="TONB_DEPENDENT_REC_3"/>
    <property type="match status" value="1"/>
</dbReference>
<dbReference type="InterPro" id="IPR039426">
    <property type="entry name" value="TonB-dep_rcpt-like"/>
</dbReference>
<dbReference type="SUPFAM" id="SSF56935">
    <property type="entry name" value="Porins"/>
    <property type="match status" value="1"/>
</dbReference>
<dbReference type="InterPro" id="IPR000531">
    <property type="entry name" value="Beta-barrel_TonB"/>
</dbReference>
<evidence type="ECO:0000256" key="12">
    <source>
        <dbReference type="RuleBase" id="RU003357"/>
    </source>
</evidence>
<evidence type="ECO:0000256" key="11">
    <source>
        <dbReference type="PROSITE-ProRule" id="PRU01360"/>
    </source>
</evidence>
<keyword evidence="2 11" id="KW-0813">Transport</keyword>
<comment type="similarity">
    <text evidence="11 12">Belongs to the TonB-dependent receptor family.</text>
</comment>
<evidence type="ECO:0000256" key="1">
    <source>
        <dbReference type="ARBA" id="ARBA00004571"/>
    </source>
</evidence>
<dbReference type="PROSITE" id="PS00018">
    <property type="entry name" value="EF_HAND_1"/>
    <property type="match status" value="1"/>
</dbReference>
<evidence type="ECO:0000256" key="3">
    <source>
        <dbReference type="ARBA" id="ARBA00022452"/>
    </source>
</evidence>
<evidence type="ECO:0000256" key="7">
    <source>
        <dbReference type="ARBA" id="ARBA00023065"/>
    </source>
</evidence>
<feature type="domain" description="TonB-dependent receptor plug" evidence="14">
    <location>
        <begin position="125"/>
        <end position="241"/>
    </location>
</feature>
<dbReference type="Proteomes" id="UP000634134">
    <property type="component" value="Unassembled WGS sequence"/>
</dbReference>
<dbReference type="PANTHER" id="PTHR32552:SF81">
    <property type="entry name" value="TONB-DEPENDENT OUTER MEMBRANE RECEPTOR"/>
    <property type="match status" value="1"/>
</dbReference>
<evidence type="ECO:0000256" key="5">
    <source>
        <dbReference type="ARBA" id="ARBA00022692"/>
    </source>
</evidence>
<organism evidence="15 16">
    <name type="scientific">Dyadobacter subterraneus</name>
    <dbReference type="NCBI Taxonomy" id="2773304"/>
    <lineage>
        <taxon>Bacteria</taxon>
        <taxon>Pseudomonadati</taxon>
        <taxon>Bacteroidota</taxon>
        <taxon>Cytophagia</taxon>
        <taxon>Cytophagales</taxon>
        <taxon>Spirosomataceae</taxon>
        <taxon>Dyadobacter</taxon>
    </lineage>
</organism>
<keyword evidence="7" id="KW-0406">Ion transport</keyword>
<dbReference type="InterPro" id="IPR037066">
    <property type="entry name" value="Plug_dom_sf"/>
</dbReference>
<keyword evidence="9 11" id="KW-0472">Membrane</keyword>
<evidence type="ECO:0000313" key="15">
    <source>
        <dbReference type="EMBL" id="MBE9466574.1"/>
    </source>
</evidence>
<dbReference type="NCBIfam" id="TIGR04056">
    <property type="entry name" value="OMP_RagA_SusC"/>
    <property type="match status" value="1"/>
</dbReference>
<dbReference type="SUPFAM" id="SSF49464">
    <property type="entry name" value="Carboxypeptidase regulatory domain-like"/>
    <property type="match status" value="1"/>
</dbReference>
<name>A0ABR9WM39_9BACT</name>
<evidence type="ECO:0000256" key="8">
    <source>
        <dbReference type="ARBA" id="ARBA00023077"/>
    </source>
</evidence>
<comment type="caution">
    <text evidence="15">The sequence shown here is derived from an EMBL/GenBank/DDBJ whole genome shotgun (WGS) entry which is preliminary data.</text>
</comment>
<dbReference type="Pfam" id="PF00593">
    <property type="entry name" value="TonB_dep_Rec_b-barrel"/>
    <property type="match status" value="1"/>
</dbReference>
<comment type="subcellular location">
    <subcellularLocation>
        <location evidence="1 11">Cell outer membrane</location>
        <topology evidence="1 11">Multi-pass membrane protein</topology>
    </subcellularLocation>
</comment>
<dbReference type="Pfam" id="PF07715">
    <property type="entry name" value="Plug"/>
    <property type="match status" value="1"/>
</dbReference>
<keyword evidence="4" id="KW-0410">Iron transport</keyword>
<keyword evidence="3 11" id="KW-1134">Transmembrane beta strand</keyword>
<feature type="domain" description="TonB-dependent receptor-like beta-barrel" evidence="13">
    <location>
        <begin position="417"/>
        <end position="892"/>
    </location>
</feature>
<dbReference type="InterPro" id="IPR018247">
    <property type="entry name" value="EF_Hand_1_Ca_BS"/>
</dbReference>
<sequence>MSKNLSKSIPNLREWVFLSAFIFISLQTFAQNVTVKGTVTSTTDKNGLPGVNIIVKNTLVGTSTDADGKFELSVPSDAILVFSGIGYVTQESAVKGRSIVDIQLAADTKQLDEVVVVGYGTQKRNSLTNSVSTISGEDVARRPVSNIQQSFQGLMPGVAVNDLGGAPGKSNTTIRVRGITTFNINGSSTSGYDLGKNDALVIVDGIEQQLANINPDDIESVSILKDAASTAIYGSRATNGVVLITTKKAKGSKIQVDYNGYYAIQKSNNVPKMMGLEAYMREQVAAYTNAGSAIPARFTEESIQAYVNATDREKYPLPNTWFQTLLRSAPQQNHSLSVAGGNDVIRTRLSVRYQNQEGVIMNFGNKIGEFRLNTDYDVSKRVRVSANINYRTTSTENPTTNTDPSTGDVISPLNNFFHGSLWAVPKYPDGTYGLSTQGNNPLMFLEIGGQSRQKTDYLSGFLKAEFELADGLVFSTQFAGRGTYTQQKNYTNSYTNTDKNTNITKTIANNSLYEIRNTLREYTINNLLTYEKSFGSHNLKALVGYSQIGNTQTFLSAYRERFYNNDIGSIGQGANDGTKSNSGRDAEYGLRSFFARVNYDYDGKYLLEVNGRYDGSSKFTGSKQYSFFPSFSAGWRISKEKFWEGLESTVNDLKFRGSYGKTGNQSVDLYSYYAALTANGYSFGGTPVQGYRQNTLANTNLGWESTTQLDLGVDAAFLHKRLNLTVDYYNKQTNDILLNLDIPGTIGLTAPPQNAGSVQNKGWEFSANYRGVPSASGFRYSVGGNLSINTNLVTDLKGTGPYITGSDIDPRYIIKKGLPINTLWGYKTDGLFQTQQEITDYKATYAANTKPGDVKYVDLNGDGKIDANDMTAIGNSFPKYTFGFNADLSYKNFDLNIIFQGAAKVNSRLAGALAEMGNQEGFTHEIYTNNYWTPEHTDARFPRPVKYDLRNVATSDRLVLNGSYLRLKNVQLAYNIPTPITQKIHLNKIRVYVSATNLFTISKLNEWNLDPEAPSGRAVYYPQTALYTAGLNLQF</sequence>
<gene>
    <name evidence="15" type="ORF">IEE83_32305</name>
</gene>
<keyword evidence="8 12" id="KW-0798">TonB box</keyword>
<dbReference type="InterPro" id="IPR023996">
    <property type="entry name" value="TonB-dep_OMP_SusC/RagA"/>
</dbReference>
<protein>
    <submittedName>
        <fullName evidence="15">TonB-dependent receptor</fullName>
    </submittedName>
</protein>
<evidence type="ECO:0000256" key="2">
    <source>
        <dbReference type="ARBA" id="ARBA00022448"/>
    </source>
</evidence>
<dbReference type="Gene3D" id="2.60.40.1120">
    <property type="entry name" value="Carboxypeptidase-like, regulatory domain"/>
    <property type="match status" value="1"/>
</dbReference>
<dbReference type="Gene3D" id="2.40.170.20">
    <property type="entry name" value="TonB-dependent receptor, beta-barrel domain"/>
    <property type="match status" value="1"/>
</dbReference>
<dbReference type="EMBL" id="JACYGY010000002">
    <property type="protein sequence ID" value="MBE9466574.1"/>
    <property type="molecule type" value="Genomic_DNA"/>
</dbReference>
<keyword evidence="6" id="KW-0408">Iron</keyword>
<evidence type="ECO:0000256" key="6">
    <source>
        <dbReference type="ARBA" id="ARBA00023004"/>
    </source>
</evidence>
<dbReference type="InterPro" id="IPR036942">
    <property type="entry name" value="Beta-barrel_TonB_sf"/>
</dbReference>
<proteinExistence type="inferred from homology"/>
<evidence type="ECO:0000259" key="14">
    <source>
        <dbReference type="Pfam" id="PF07715"/>
    </source>
</evidence>
<keyword evidence="10 11" id="KW-0998">Cell outer membrane</keyword>
<dbReference type="InterPro" id="IPR023997">
    <property type="entry name" value="TonB-dep_OMP_SusC/RagA_CS"/>
</dbReference>
<dbReference type="Pfam" id="PF13715">
    <property type="entry name" value="CarbopepD_reg_2"/>
    <property type="match status" value="1"/>
</dbReference>
<reference evidence="16" key="1">
    <citation type="submission" date="2023-07" db="EMBL/GenBank/DDBJ databases">
        <title>Dyadobacter sp. nov 'subterranea' isolated from contaminted grondwater.</title>
        <authorList>
            <person name="Szabo I."/>
            <person name="Al-Omari J."/>
            <person name="Szerdahelyi S.G."/>
            <person name="Rado J."/>
        </authorList>
    </citation>
    <scope>NUCLEOTIDE SEQUENCE [LARGE SCALE GENOMIC DNA]</scope>
    <source>
        <strain evidence="16">UP-52</strain>
    </source>
</reference>
<evidence type="ECO:0000256" key="4">
    <source>
        <dbReference type="ARBA" id="ARBA00022496"/>
    </source>
</evidence>
<evidence type="ECO:0000256" key="9">
    <source>
        <dbReference type="ARBA" id="ARBA00023136"/>
    </source>
</evidence>
<dbReference type="Gene3D" id="2.170.130.10">
    <property type="entry name" value="TonB-dependent receptor, plug domain"/>
    <property type="match status" value="1"/>
</dbReference>
<dbReference type="InterPro" id="IPR012910">
    <property type="entry name" value="Plug_dom"/>
</dbReference>
<accession>A0ABR9WM39</accession>
<evidence type="ECO:0000256" key="10">
    <source>
        <dbReference type="ARBA" id="ARBA00023237"/>
    </source>
</evidence>
<keyword evidence="15" id="KW-0675">Receptor</keyword>
<dbReference type="PANTHER" id="PTHR32552">
    <property type="entry name" value="FERRICHROME IRON RECEPTOR-RELATED"/>
    <property type="match status" value="1"/>
</dbReference>
<dbReference type="InterPro" id="IPR008969">
    <property type="entry name" value="CarboxyPept-like_regulatory"/>
</dbReference>
<keyword evidence="5 11" id="KW-0812">Transmembrane</keyword>
<evidence type="ECO:0000313" key="16">
    <source>
        <dbReference type="Proteomes" id="UP000634134"/>
    </source>
</evidence>